<evidence type="ECO:0000256" key="3">
    <source>
        <dbReference type="PROSITE-ProRule" id="PRU00302"/>
    </source>
</evidence>
<comment type="caution">
    <text evidence="3">Lacks conserved residue(s) required for the propagation of feature annotation.</text>
</comment>
<dbReference type="CDD" id="cd00033">
    <property type="entry name" value="CCP"/>
    <property type="match status" value="1"/>
</dbReference>
<proteinExistence type="predicted"/>
<evidence type="ECO:0000313" key="6">
    <source>
        <dbReference type="Proteomes" id="UP000603297"/>
    </source>
</evidence>
<dbReference type="AlphaFoldDB" id="A0A852MT52"/>
<sequence>CSLPPRFNFAEPVTATQPSYSVGAVVRYRCRPGYVRKGGESLDVTCLANSTWSKKSPFCIGKSCGPPPIENGNFHTKTDLLFGATVTFSCQIG</sequence>
<feature type="non-terminal residue" evidence="5">
    <location>
        <position position="93"/>
    </location>
</feature>
<dbReference type="SUPFAM" id="SSF57535">
    <property type="entry name" value="Complement control module/SCR domain"/>
    <property type="match status" value="2"/>
</dbReference>
<dbReference type="PANTHER" id="PTHR45656:SF15">
    <property type="entry name" value="SUSHI DOMAIN-CONTAINING PROTEIN"/>
    <property type="match status" value="1"/>
</dbReference>
<protein>
    <submittedName>
        <fullName evidence="5">DAF factor</fullName>
    </submittedName>
</protein>
<dbReference type="PANTHER" id="PTHR45656">
    <property type="entry name" value="PROTEIN CBR-CLEC-78"/>
    <property type="match status" value="1"/>
</dbReference>
<evidence type="ECO:0000313" key="5">
    <source>
        <dbReference type="EMBL" id="NXY08702.1"/>
    </source>
</evidence>
<reference evidence="5" key="1">
    <citation type="submission" date="2020-02" db="EMBL/GenBank/DDBJ databases">
        <title>Bird 10,000 Genomes (B10K) Project - Family phase.</title>
        <authorList>
            <person name="Zhang G."/>
        </authorList>
    </citation>
    <scope>NUCLEOTIDE SEQUENCE</scope>
    <source>
        <strain evidence="5">B10K-IZ-033-77</strain>
    </source>
</reference>
<dbReference type="Proteomes" id="UP000603297">
    <property type="component" value="Unassembled WGS sequence"/>
</dbReference>
<dbReference type="EMBL" id="WEIY01000495">
    <property type="protein sequence ID" value="NXY08702.1"/>
    <property type="molecule type" value="Genomic_DNA"/>
</dbReference>
<evidence type="ECO:0000256" key="2">
    <source>
        <dbReference type="ARBA" id="ARBA00023157"/>
    </source>
</evidence>
<keyword evidence="2" id="KW-1015">Disulfide bond</keyword>
<dbReference type="OrthoDB" id="6127264at2759"/>
<evidence type="ECO:0000259" key="4">
    <source>
        <dbReference type="PROSITE" id="PS50923"/>
    </source>
</evidence>
<keyword evidence="6" id="KW-1185">Reference proteome</keyword>
<feature type="domain" description="Sushi" evidence="4">
    <location>
        <begin position="1"/>
        <end position="61"/>
    </location>
</feature>
<gene>
    <name evidence="5" type="primary">Cd55_7</name>
    <name evidence="5" type="ORF">PTEMEL_R08290</name>
</gene>
<organism evidence="5 6">
    <name type="scientific">Pteruthius melanotis</name>
    <dbReference type="NCBI Taxonomy" id="357074"/>
    <lineage>
        <taxon>Eukaryota</taxon>
        <taxon>Metazoa</taxon>
        <taxon>Chordata</taxon>
        <taxon>Craniata</taxon>
        <taxon>Vertebrata</taxon>
        <taxon>Euteleostomi</taxon>
        <taxon>Archelosauria</taxon>
        <taxon>Archosauria</taxon>
        <taxon>Dinosauria</taxon>
        <taxon>Saurischia</taxon>
        <taxon>Theropoda</taxon>
        <taxon>Coelurosauria</taxon>
        <taxon>Aves</taxon>
        <taxon>Neognathae</taxon>
        <taxon>Neoaves</taxon>
        <taxon>Telluraves</taxon>
        <taxon>Australaves</taxon>
        <taxon>Passeriformes</taxon>
        <taxon>Sylvioidea</taxon>
        <taxon>Timaliidae</taxon>
        <taxon>Pteruthius</taxon>
    </lineage>
</organism>
<keyword evidence="3" id="KW-0768">Sushi</keyword>
<keyword evidence="1" id="KW-0677">Repeat</keyword>
<comment type="caution">
    <text evidence="5">The sequence shown here is derived from an EMBL/GenBank/DDBJ whole genome shotgun (WGS) entry which is preliminary data.</text>
</comment>
<accession>A0A852MT52</accession>
<dbReference type="InterPro" id="IPR000436">
    <property type="entry name" value="Sushi_SCR_CCP_dom"/>
</dbReference>
<dbReference type="InterPro" id="IPR035976">
    <property type="entry name" value="Sushi/SCR/CCP_sf"/>
</dbReference>
<dbReference type="SMART" id="SM00032">
    <property type="entry name" value="CCP"/>
    <property type="match status" value="1"/>
</dbReference>
<dbReference type="Gene3D" id="2.10.70.10">
    <property type="entry name" value="Complement Module, domain 1"/>
    <property type="match status" value="2"/>
</dbReference>
<feature type="non-terminal residue" evidence="5">
    <location>
        <position position="1"/>
    </location>
</feature>
<dbReference type="InterPro" id="IPR051277">
    <property type="entry name" value="SEZ6_CSMD_C4BPB_Regulators"/>
</dbReference>
<evidence type="ECO:0000256" key="1">
    <source>
        <dbReference type="ARBA" id="ARBA00022737"/>
    </source>
</evidence>
<dbReference type="PROSITE" id="PS50923">
    <property type="entry name" value="SUSHI"/>
    <property type="match status" value="1"/>
</dbReference>
<name>A0A852MT52_9PASS</name>
<dbReference type="Pfam" id="PF00084">
    <property type="entry name" value="Sushi"/>
    <property type="match status" value="2"/>
</dbReference>